<dbReference type="EMBL" id="REFV01000001">
    <property type="protein sequence ID" value="RMB63920.1"/>
    <property type="molecule type" value="Genomic_DNA"/>
</dbReference>
<dbReference type="OrthoDB" id="1422484at2"/>
<protein>
    <submittedName>
        <fullName evidence="4">DUF2807 domain-containing protein</fullName>
    </submittedName>
</protein>
<feature type="region of interest" description="Disordered" evidence="1">
    <location>
        <begin position="215"/>
        <end position="245"/>
    </location>
</feature>
<reference evidence="4 5" key="1">
    <citation type="submission" date="2018-10" db="EMBL/GenBank/DDBJ databases">
        <title>Dokdonia luteus sp. nov., isolated from sea water.</title>
        <authorList>
            <person name="Zhou L.Y."/>
            <person name="Du Z.J."/>
        </authorList>
    </citation>
    <scope>NUCLEOTIDE SEQUENCE [LARGE SCALE GENOMIC DNA]</scope>
    <source>
        <strain evidence="4 5">SH27</strain>
    </source>
</reference>
<evidence type="ECO:0000313" key="4">
    <source>
        <dbReference type="EMBL" id="RMB63920.1"/>
    </source>
</evidence>
<organism evidence="4 5">
    <name type="scientific">Dokdonia sinensis</name>
    <dbReference type="NCBI Taxonomy" id="2479847"/>
    <lineage>
        <taxon>Bacteria</taxon>
        <taxon>Pseudomonadati</taxon>
        <taxon>Bacteroidota</taxon>
        <taxon>Flavobacteriia</taxon>
        <taxon>Flavobacteriales</taxon>
        <taxon>Flavobacteriaceae</taxon>
        <taxon>Dokdonia</taxon>
    </lineage>
</organism>
<gene>
    <name evidence="4" type="ORF">EAX61_00615</name>
</gene>
<dbReference type="AlphaFoldDB" id="A0A3M0GGX2"/>
<name>A0A3M0GGX2_9FLAO</name>
<keyword evidence="5" id="KW-1185">Reference proteome</keyword>
<evidence type="ECO:0000313" key="5">
    <source>
        <dbReference type="Proteomes" id="UP000281985"/>
    </source>
</evidence>
<dbReference type="InterPro" id="IPR021255">
    <property type="entry name" value="DUF2807"/>
</dbReference>
<dbReference type="Gene3D" id="2.160.20.120">
    <property type="match status" value="1"/>
</dbReference>
<dbReference type="Proteomes" id="UP000281985">
    <property type="component" value="Unassembled WGS sequence"/>
</dbReference>
<dbReference type="RefSeq" id="WP_121915716.1">
    <property type="nucleotide sequence ID" value="NZ_REFV01000001.1"/>
</dbReference>
<accession>A0A3M0GGX2</accession>
<keyword evidence="2" id="KW-0732">Signal</keyword>
<feature type="chain" id="PRO_5018332659" evidence="2">
    <location>
        <begin position="22"/>
        <end position="245"/>
    </location>
</feature>
<dbReference type="PROSITE" id="PS51257">
    <property type="entry name" value="PROKAR_LIPOPROTEIN"/>
    <property type="match status" value="1"/>
</dbReference>
<proteinExistence type="predicted"/>
<feature type="signal peptide" evidence="2">
    <location>
        <begin position="1"/>
        <end position="21"/>
    </location>
</feature>
<sequence length="245" mass="26004">MTTLIKFIVGLIAATMLTSCAFDMSFGQIRGDGNVQTENFNISEDFEGVHAANGWEVFIEKGTTNSVIVEADQNIIDHAEIYVTDNILKVKCEQNIGRASSKKVFITYTENLKDLRASSGANLTTREVLKGENLNLDVSSGGLIRVEAIVRNIDAEVSSGGVINVAGSTAMLDAKVSSGGLIKGKDLKAKDAKARASSGGNMDIQVTDNLEARASSGGDIDYWGNPKNVDKPKKSPSGGSVDARD</sequence>
<comment type="caution">
    <text evidence="4">The sequence shown here is derived from an EMBL/GenBank/DDBJ whole genome shotgun (WGS) entry which is preliminary data.</text>
</comment>
<dbReference type="Pfam" id="PF10988">
    <property type="entry name" value="DUF2807"/>
    <property type="match status" value="1"/>
</dbReference>
<feature type="domain" description="Putative auto-transporter adhesin head GIN" evidence="3">
    <location>
        <begin position="45"/>
        <end position="226"/>
    </location>
</feature>
<evidence type="ECO:0000256" key="2">
    <source>
        <dbReference type="SAM" id="SignalP"/>
    </source>
</evidence>
<evidence type="ECO:0000256" key="1">
    <source>
        <dbReference type="SAM" id="MobiDB-lite"/>
    </source>
</evidence>
<evidence type="ECO:0000259" key="3">
    <source>
        <dbReference type="Pfam" id="PF10988"/>
    </source>
</evidence>